<gene>
    <name evidence="1" type="ORF">Maes01_01868</name>
</gene>
<accession>A0ABP9WQ21</accession>
<organism evidence="1 2">
    <name type="scientific">Microbulbifer aestuariivivens</name>
    <dbReference type="NCBI Taxonomy" id="1908308"/>
    <lineage>
        <taxon>Bacteria</taxon>
        <taxon>Pseudomonadati</taxon>
        <taxon>Pseudomonadota</taxon>
        <taxon>Gammaproteobacteria</taxon>
        <taxon>Cellvibrionales</taxon>
        <taxon>Microbulbiferaceae</taxon>
        <taxon>Microbulbifer</taxon>
    </lineage>
</organism>
<evidence type="ECO:0000313" key="2">
    <source>
        <dbReference type="Proteomes" id="UP001408594"/>
    </source>
</evidence>
<dbReference type="InterPro" id="IPR014937">
    <property type="entry name" value="DUF1810"/>
</dbReference>
<dbReference type="Proteomes" id="UP001408594">
    <property type="component" value="Unassembled WGS sequence"/>
</dbReference>
<dbReference type="PIRSF" id="PIRSF008546">
    <property type="entry name" value="UCP008546"/>
    <property type="match status" value="1"/>
</dbReference>
<reference evidence="1 2" key="1">
    <citation type="submission" date="2024-02" db="EMBL/GenBank/DDBJ databases">
        <title>Microbulbifer aestuariivivens NBRC 112533.</title>
        <authorList>
            <person name="Ichikawa N."/>
            <person name="Katano-Makiyama Y."/>
            <person name="Hidaka K."/>
        </authorList>
    </citation>
    <scope>NUCLEOTIDE SEQUENCE [LARGE SCALE GENOMIC DNA]</scope>
    <source>
        <strain evidence="1 2">NBRC 112533</strain>
    </source>
</reference>
<proteinExistence type="predicted"/>
<keyword evidence="2" id="KW-1185">Reference proteome</keyword>
<dbReference type="Gene3D" id="1.25.40.380">
    <property type="entry name" value="Protein of unknown function DUF1810"/>
    <property type="match status" value="1"/>
</dbReference>
<evidence type="ECO:0008006" key="3">
    <source>
        <dbReference type="Google" id="ProtNLM"/>
    </source>
</evidence>
<dbReference type="RefSeq" id="WP_345550894.1">
    <property type="nucleotide sequence ID" value="NZ_BAABRT010000013.1"/>
</dbReference>
<comment type="caution">
    <text evidence="1">The sequence shown here is derived from an EMBL/GenBank/DDBJ whole genome shotgun (WGS) entry which is preliminary data.</text>
</comment>
<name>A0ABP9WQ21_9GAMM</name>
<protein>
    <recommendedName>
        <fullName evidence="3">DUF1810 domain-containing protein</fullName>
    </recommendedName>
</protein>
<dbReference type="Pfam" id="PF08837">
    <property type="entry name" value="DUF1810"/>
    <property type="match status" value="1"/>
</dbReference>
<sequence length="149" mass="16800">MPDKYNLKRFVDAQEDCYAQALAEINAGHKHSHWMWYIFPQVQGLGRSATARYYAIRSRDEARAYLNHALLGRRLRECAQCLRKQEGMTARQIFGSPDDLKLKSCMTLFDAVAGGESVFAAVLDQYYNGKRDGSTLAILSRDGGEVDSD</sequence>
<dbReference type="SUPFAM" id="SSF140736">
    <property type="entry name" value="Rv1873-like"/>
    <property type="match status" value="1"/>
</dbReference>
<dbReference type="EMBL" id="BAABRT010000013">
    <property type="protein sequence ID" value="GAA5525302.1"/>
    <property type="molecule type" value="Genomic_DNA"/>
</dbReference>
<evidence type="ECO:0000313" key="1">
    <source>
        <dbReference type="EMBL" id="GAA5525302.1"/>
    </source>
</evidence>
<dbReference type="InterPro" id="IPR036287">
    <property type="entry name" value="Rv1873-like_sf"/>
</dbReference>